<protein>
    <submittedName>
        <fullName evidence="6">DNA-binding transcriptional LysR family regulator</fullName>
    </submittedName>
</protein>
<dbReference type="PANTHER" id="PTHR30126">
    <property type="entry name" value="HTH-TYPE TRANSCRIPTIONAL REGULATOR"/>
    <property type="match status" value="1"/>
</dbReference>
<dbReference type="Pfam" id="PF03466">
    <property type="entry name" value="LysR_substrate"/>
    <property type="match status" value="1"/>
</dbReference>
<dbReference type="GO" id="GO:0003700">
    <property type="term" value="F:DNA-binding transcription factor activity"/>
    <property type="evidence" value="ECO:0007669"/>
    <property type="project" value="InterPro"/>
</dbReference>
<proteinExistence type="inferred from homology"/>
<dbReference type="SUPFAM" id="SSF46785">
    <property type="entry name" value="Winged helix' DNA-binding domain"/>
    <property type="match status" value="1"/>
</dbReference>
<dbReference type="FunFam" id="1.10.10.10:FF:000001">
    <property type="entry name" value="LysR family transcriptional regulator"/>
    <property type="match status" value="1"/>
</dbReference>
<dbReference type="Pfam" id="PF00126">
    <property type="entry name" value="HTH_1"/>
    <property type="match status" value="1"/>
</dbReference>
<gene>
    <name evidence="6" type="ORF">EV656_11278</name>
</gene>
<accession>A0A4R2NIY4</accession>
<evidence type="ECO:0000259" key="5">
    <source>
        <dbReference type="PROSITE" id="PS50931"/>
    </source>
</evidence>
<dbReference type="Gene3D" id="1.10.10.10">
    <property type="entry name" value="Winged helix-like DNA-binding domain superfamily/Winged helix DNA-binding domain"/>
    <property type="match status" value="1"/>
</dbReference>
<dbReference type="OrthoDB" id="7776850at2"/>
<dbReference type="InterPro" id="IPR005119">
    <property type="entry name" value="LysR_subst-bd"/>
</dbReference>
<dbReference type="Gene3D" id="3.40.190.10">
    <property type="entry name" value="Periplasmic binding protein-like II"/>
    <property type="match status" value="2"/>
</dbReference>
<dbReference type="PANTHER" id="PTHR30126:SF94">
    <property type="entry name" value="LYSR FAMILY TRANSCRIPTIONAL REGULATOR"/>
    <property type="match status" value="1"/>
</dbReference>
<comment type="similarity">
    <text evidence="1">Belongs to the LysR transcriptional regulatory family.</text>
</comment>
<dbReference type="AlphaFoldDB" id="A0A4R2NIY4"/>
<reference evidence="6 7" key="1">
    <citation type="submission" date="2019-03" db="EMBL/GenBank/DDBJ databases">
        <title>Genomic Encyclopedia of Type Strains, Phase IV (KMG-IV): sequencing the most valuable type-strain genomes for metagenomic binning, comparative biology and taxonomic classification.</title>
        <authorList>
            <person name="Goeker M."/>
        </authorList>
    </citation>
    <scope>NUCLEOTIDE SEQUENCE [LARGE SCALE GENOMIC DNA]</scope>
    <source>
        <strain evidence="6 7">DSM 2781</strain>
    </source>
</reference>
<evidence type="ECO:0000256" key="4">
    <source>
        <dbReference type="ARBA" id="ARBA00023163"/>
    </source>
</evidence>
<evidence type="ECO:0000256" key="3">
    <source>
        <dbReference type="ARBA" id="ARBA00023125"/>
    </source>
</evidence>
<dbReference type="GO" id="GO:0000976">
    <property type="term" value="F:transcription cis-regulatory region binding"/>
    <property type="evidence" value="ECO:0007669"/>
    <property type="project" value="TreeGrafter"/>
</dbReference>
<name>A0A4R2NIY4_RHOAD</name>
<dbReference type="RefSeq" id="WP_132605091.1">
    <property type="nucleotide sequence ID" value="NZ_NRRP01000003.1"/>
</dbReference>
<dbReference type="EMBL" id="SLXL01000012">
    <property type="protein sequence ID" value="TCP21262.1"/>
    <property type="molecule type" value="Genomic_DNA"/>
</dbReference>
<keyword evidence="3 6" id="KW-0238">DNA-binding</keyword>
<evidence type="ECO:0000313" key="6">
    <source>
        <dbReference type="EMBL" id="TCP21262.1"/>
    </source>
</evidence>
<dbReference type="Proteomes" id="UP000295733">
    <property type="component" value="Unassembled WGS sequence"/>
</dbReference>
<dbReference type="PROSITE" id="PS50931">
    <property type="entry name" value="HTH_LYSR"/>
    <property type="match status" value="1"/>
</dbReference>
<dbReference type="InterPro" id="IPR000847">
    <property type="entry name" value="LysR_HTH_N"/>
</dbReference>
<organism evidence="6 7">
    <name type="scientific">Rhodovulum adriaticum</name>
    <name type="common">Rhodopseudomonas adriatica</name>
    <dbReference type="NCBI Taxonomy" id="35804"/>
    <lineage>
        <taxon>Bacteria</taxon>
        <taxon>Pseudomonadati</taxon>
        <taxon>Pseudomonadota</taxon>
        <taxon>Alphaproteobacteria</taxon>
        <taxon>Rhodobacterales</taxon>
        <taxon>Paracoccaceae</taxon>
        <taxon>Rhodovulum</taxon>
    </lineage>
</organism>
<evidence type="ECO:0000313" key="7">
    <source>
        <dbReference type="Proteomes" id="UP000295733"/>
    </source>
</evidence>
<keyword evidence="7" id="KW-1185">Reference proteome</keyword>
<keyword evidence="4" id="KW-0804">Transcription</keyword>
<dbReference type="InterPro" id="IPR036388">
    <property type="entry name" value="WH-like_DNA-bd_sf"/>
</dbReference>
<feature type="domain" description="HTH lysR-type" evidence="5">
    <location>
        <begin position="13"/>
        <end position="65"/>
    </location>
</feature>
<sequence>MGQPPGRFTLWGIEVFVAVVDEGTLSAAARRLGASVSALSQQLAALEAALGAALIDRGTRPLATTAAGEVFLRRARTILAEAEQARAEVAAHDLAALPLLRLGMIEDFETDVTPRLLSGMAEELTRSQFQLETGPSHRLLGLLDARALDVVVTAQSATPDKWMEVHPLLSEPFVIAAPRGAVGPQGCVLDHLMRFPFLHYTQRHQMGRQIAAHMAAQDMNPAGRFELDSYNAILAMVAGGAGWTILTPLAWLHGQRFAAAVDLHPLPGAPLSRQIALTARAGVLDDMPARIAARMRALLAETVVAPAVQRVPWLAGALTVL</sequence>
<dbReference type="SUPFAM" id="SSF53850">
    <property type="entry name" value="Periplasmic binding protein-like II"/>
    <property type="match status" value="1"/>
</dbReference>
<keyword evidence="2" id="KW-0805">Transcription regulation</keyword>
<evidence type="ECO:0000256" key="1">
    <source>
        <dbReference type="ARBA" id="ARBA00009437"/>
    </source>
</evidence>
<dbReference type="InterPro" id="IPR036390">
    <property type="entry name" value="WH_DNA-bd_sf"/>
</dbReference>
<comment type="caution">
    <text evidence="6">The sequence shown here is derived from an EMBL/GenBank/DDBJ whole genome shotgun (WGS) entry which is preliminary data.</text>
</comment>
<evidence type="ECO:0000256" key="2">
    <source>
        <dbReference type="ARBA" id="ARBA00023015"/>
    </source>
</evidence>